<organism evidence="2 3">
    <name type="scientific">Pseudonocardia acidicola</name>
    <dbReference type="NCBI Taxonomy" id="2724939"/>
    <lineage>
        <taxon>Bacteria</taxon>
        <taxon>Bacillati</taxon>
        <taxon>Actinomycetota</taxon>
        <taxon>Actinomycetes</taxon>
        <taxon>Pseudonocardiales</taxon>
        <taxon>Pseudonocardiaceae</taxon>
        <taxon>Pseudonocardia</taxon>
    </lineage>
</organism>
<evidence type="ECO:0008006" key="4">
    <source>
        <dbReference type="Google" id="ProtNLM"/>
    </source>
</evidence>
<reference evidence="2 3" key="1">
    <citation type="submission" date="2020-04" db="EMBL/GenBank/DDBJ databases">
        <authorList>
            <person name="Klaysubun C."/>
            <person name="Duangmal K."/>
            <person name="Lipun K."/>
        </authorList>
    </citation>
    <scope>NUCLEOTIDE SEQUENCE [LARGE SCALE GENOMIC DNA]</scope>
    <source>
        <strain evidence="2 3">K10HN5</strain>
    </source>
</reference>
<gene>
    <name evidence="2" type="ORF">HF526_20020</name>
</gene>
<sequence>MASFFRLLSCAVLAGIILLAGAAPAFAAPATPTPMANTASADGPSGCDSICAQPPAHPLQKSDVQRELQRMIDRINQKRGEYGRTFYTGCSPFC</sequence>
<evidence type="ECO:0000313" key="2">
    <source>
        <dbReference type="EMBL" id="NMH99583.1"/>
    </source>
</evidence>
<feature type="signal peptide" evidence="1">
    <location>
        <begin position="1"/>
        <end position="27"/>
    </location>
</feature>
<accession>A0ABX1SHE6</accession>
<protein>
    <recommendedName>
        <fullName evidence="4">Secreted protein</fullName>
    </recommendedName>
</protein>
<proteinExistence type="predicted"/>
<keyword evidence="3" id="KW-1185">Reference proteome</keyword>
<dbReference type="RefSeq" id="WP_169383066.1">
    <property type="nucleotide sequence ID" value="NZ_JAAXLA010000038.1"/>
</dbReference>
<name>A0ABX1SHE6_9PSEU</name>
<evidence type="ECO:0000313" key="3">
    <source>
        <dbReference type="Proteomes" id="UP000820669"/>
    </source>
</evidence>
<evidence type="ECO:0000256" key="1">
    <source>
        <dbReference type="SAM" id="SignalP"/>
    </source>
</evidence>
<dbReference type="Proteomes" id="UP000820669">
    <property type="component" value="Unassembled WGS sequence"/>
</dbReference>
<keyword evidence="1" id="KW-0732">Signal</keyword>
<dbReference type="EMBL" id="JAAXLA010000038">
    <property type="protein sequence ID" value="NMH99583.1"/>
    <property type="molecule type" value="Genomic_DNA"/>
</dbReference>
<feature type="chain" id="PRO_5045893161" description="Secreted protein" evidence="1">
    <location>
        <begin position="28"/>
        <end position="94"/>
    </location>
</feature>
<comment type="caution">
    <text evidence="2">The sequence shown here is derived from an EMBL/GenBank/DDBJ whole genome shotgun (WGS) entry which is preliminary data.</text>
</comment>